<gene>
    <name evidence="1" type="ordered locus">RB10734</name>
</gene>
<dbReference type="STRING" id="243090.RB10734"/>
<dbReference type="InParanoid" id="Q7UKB9"/>
<organism evidence="1 2">
    <name type="scientific">Rhodopirellula baltica (strain DSM 10527 / NCIMB 13988 / SH1)</name>
    <dbReference type="NCBI Taxonomy" id="243090"/>
    <lineage>
        <taxon>Bacteria</taxon>
        <taxon>Pseudomonadati</taxon>
        <taxon>Planctomycetota</taxon>
        <taxon>Planctomycetia</taxon>
        <taxon>Pirellulales</taxon>
        <taxon>Pirellulaceae</taxon>
        <taxon>Rhodopirellula</taxon>
    </lineage>
</organism>
<dbReference type="SUPFAM" id="SSF50494">
    <property type="entry name" value="Trypsin-like serine proteases"/>
    <property type="match status" value="1"/>
</dbReference>
<dbReference type="EnsemblBacteria" id="CAD76962">
    <property type="protein sequence ID" value="CAD76962"/>
    <property type="gene ID" value="RB10734"/>
</dbReference>
<dbReference type="KEGG" id="rba:RB10734"/>
<reference evidence="1 2" key="1">
    <citation type="journal article" date="2003" name="Proc. Natl. Acad. Sci. U.S.A.">
        <title>Complete genome sequence of the marine planctomycete Pirellula sp. strain 1.</title>
        <authorList>
            <person name="Gloeckner F.O."/>
            <person name="Kube M."/>
            <person name="Bauer M."/>
            <person name="Teeling H."/>
            <person name="Lombardot T."/>
            <person name="Ludwig W."/>
            <person name="Gade D."/>
            <person name="Beck A."/>
            <person name="Borzym K."/>
            <person name="Heitmann K."/>
            <person name="Rabus R."/>
            <person name="Schlesner H."/>
            <person name="Amann R."/>
            <person name="Reinhardt R."/>
        </authorList>
    </citation>
    <scope>NUCLEOTIDE SEQUENCE [LARGE SCALE GENOMIC DNA]</scope>
    <source>
        <strain evidence="2">DSM 10527 / NCIMB 13988 / SH1</strain>
    </source>
</reference>
<sequence>MFWVDMLRLNARVFMKKELSFLCSQSLLLLAVGCTPSASDLETPQTPAVVIDQAGNVEDAVACIFRQRIETIRGDVTAGTAFSAKLPQSDRKVIVTAIHLLGPAGGLSSQVSAVEISNVVETVSIFRIAGDEQEQSFPAMPYQLAGAAPFPESSTNGDVLVFAVPDGTALDAIEFSTEALQPVDPVWLAAHVIGGAPDGQFLHQGRFLGIDDDGYFEMEFLNAQLDLRATSGAPIVNNSGYVVAVNLAGMEVEGALCGYGNPVTRFVPGLDEAMPDE</sequence>
<name>Q7UKB9_RHOBA</name>
<evidence type="ECO:0000313" key="2">
    <source>
        <dbReference type="Proteomes" id="UP000001025"/>
    </source>
</evidence>
<evidence type="ECO:0008006" key="3">
    <source>
        <dbReference type="Google" id="ProtNLM"/>
    </source>
</evidence>
<dbReference type="AlphaFoldDB" id="Q7UKB9"/>
<accession>Q7UKB9</accession>
<dbReference type="Proteomes" id="UP000001025">
    <property type="component" value="Chromosome"/>
</dbReference>
<proteinExistence type="predicted"/>
<dbReference type="EMBL" id="BX294152">
    <property type="protein sequence ID" value="CAD76962.1"/>
    <property type="molecule type" value="Genomic_DNA"/>
</dbReference>
<dbReference type="eggNOG" id="COG0265">
    <property type="taxonomic scope" value="Bacteria"/>
</dbReference>
<keyword evidence="2" id="KW-1185">Reference proteome</keyword>
<dbReference type="HOGENOM" id="CLU_1004276_0_0_0"/>
<dbReference type="Pfam" id="PF13365">
    <property type="entry name" value="Trypsin_2"/>
    <property type="match status" value="1"/>
</dbReference>
<evidence type="ECO:0000313" key="1">
    <source>
        <dbReference type="EMBL" id="CAD76962.1"/>
    </source>
</evidence>
<dbReference type="PATRIC" id="fig|243090.15.peg.5187"/>
<dbReference type="OrthoDB" id="287954at2"/>
<protein>
    <recommendedName>
        <fullName evidence="3">Serine protease</fullName>
    </recommendedName>
</protein>
<dbReference type="InterPro" id="IPR009003">
    <property type="entry name" value="Peptidase_S1_PA"/>
</dbReference>